<dbReference type="RefSeq" id="WP_306887886.1">
    <property type="nucleotide sequence ID" value="NZ_JAUSVR010000001.1"/>
</dbReference>
<evidence type="ECO:0000256" key="3">
    <source>
        <dbReference type="ARBA" id="ARBA00022475"/>
    </source>
</evidence>
<sequence length="102" mass="10328">MTLPIAELPATLRGGIGSLGMTGVGIFGAIIIGILAGWIAEKTLGRSHGLLTNLVVGLIGSFLGAALFSTLGINVQAGWIGSLIVSSVGAVVLLFLLGLFRR</sequence>
<dbReference type="EMBL" id="JAUSVR010000001">
    <property type="protein sequence ID" value="MDQ0509205.1"/>
    <property type="molecule type" value="Genomic_DNA"/>
</dbReference>
<feature type="transmembrane region" description="Helical" evidence="7">
    <location>
        <begin position="16"/>
        <end position="38"/>
    </location>
</feature>
<evidence type="ECO:0000256" key="1">
    <source>
        <dbReference type="ARBA" id="ARBA00004651"/>
    </source>
</evidence>
<dbReference type="Pfam" id="PF04226">
    <property type="entry name" value="Transgly_assoc"/>
    <property type="match status" value="1"/>
</dbReference>
<gene>
    <name evidence="8" type="ORF">QOZ99_000082</name>
</gene>
<feature type="transmembrane region" description="Helical" evidence="7">
    <location>
        <begin position="79"/>
        <end position="100"/>
    </location>
</feature>
<evidence type="ECO:0000256" key="6">
    <source>
        <dbReference type="ARBA" id="ARBA00023136"/>
    </source>
</evidence>
<comment type="similarity">
    <text evidence="2">Belongs to the UPF0410 family.</text>
</comment>
<dbReference type="InterPro" id="IPR007341">
    <property type="entry name" value="Transgly_assoc"/>
</dbReference>
<feature type="transmembrane region" description="Helical" evidence="7">
    <location>
        <begin position="50"/>
        <end position="73"/>
    </location>
</feature>
<dbReference type="Proteomes" id="UP001235094">
    <property type="component" value="Unassembled WGS sequence"/>
</dbReference>
<evidence type="ECO:0000256" key="5">
    <source>
        <dbReference type="ARBA" id="ARBA00022989"/>
    </source>
</evidence>
<comment type="caution">
    <text evidence="8">The sequence shown here is derived from an EMBL/GenBank/DDBJ whole genome shotgun (WGS) entry which is preliminary data.</text>
</comment>
<reference evidence="8 9" key="1">
    <citation type="submission" date="2023-07" db="EMBL/GenBank/DDBJ databases">
        <title>Genomic Encyclopedia of Type Strains, Phase IV (KMG-IV): sequencing the most valuable type-strain genomes for metagenomic binning, comparative biology and taxonomic classification.</title>
        <authorList>
            <person name="Goeker M."/>
        </authorList>
    </citation>
    <scope>NUCLEOTIDE SEQUENCE [LARGE SCALE GENOMIC DNA]</scope>
    <source>
        <strain evidence="8 9">DSM 15561</strain>
    </source>
</reference>
<evidence type="ECO:0000256" key="4">
    <source>
        <dbReference type="ARBA" id="ARBA00022692"/>
    </source>
</evidence>
<keyword evidence="9" id="KW-1185">Reference proteome</keyword>
<keyword evidence="4 7" id="KW-0812">Transmembrane</keyword>
<keyword evidence="3" id="KW-1003">Cell membrane</keyword>
<evidence type="ECO:0000313" key="9">
    <source>
        <dbReference type="Proteomes" id="UP001235094"/>
    </source>
</evidence>
<protein>
    <submittedName>
        <fullName evidence="8">Membrane protein YeaQ/YmgE (Transglycosylase-associated protein family)</fullName>
    </submittedName>
</protein>
<keyword evidence="5 7" id="KW-1133">Transmembrane helix</keyword>
<comment type="subcellular location">
    <subcellularLocation>
        <location evidence="1">Cell membrane</location>
        <topology evidence="1">Multi-pass membrane protein</topology>
    </subcellularLocation>
</comment>
<name>A0ABU0LKK9_9HYPH</name>
<dbReference type="PANTHER" id="PTHR33884:SF3">
    <property type="entry name" value="UPF0410 PROTEIN YMGE"/>
    <property type="match status" value="1"/>
</dbReference>
<accession>A0ABU0LKK9</accession>
<proteinExistence type="inferred from homology"/>
<evidence type="ECO:0000256" key="2">
    <source>
        <dbReference type="ARBA" id="ARBA00011006"/>
    </source>
</evidence>
<organism evidence="8 9">
    <name type="scientific">Ancylobacter amanitiformis</name>
    <dbReference type="NCBI Taxonomy" id="217069"/>
    <lineage>
        <taxon>Bacteria</taxon>
        <taxon>Pseudomonadati</taxon>
        <taxon>Pseudomonadota</taxon>
        <taxon>Alphaproteobacteria</taxon>
        <taxon>Hyphomicrobiales</taxon>
        <taxon>Xanthobacteraceae</taxon>
        <taxon>Ancylobacter</taxon>
    </lineage>
</organism>
<dbReference type="PANTHER" id="PTHR33884">
    <property type="entry name" value="UPF0410 PROTEIN YMGE"/>
    <property type="match status" value="1"/>
</dbReference>
<evidence type="ECO:0000256" key="7">
    <source>
        <dbReference type="SAM" id="Phobius"/>
    </source>
</evidence>
<evidence type="ECO:0000313" key="8">
    <source>
        <dbReference type="EMBL" id="MDQ0509205.1"/>
    </source>
</evidence>
<keyword evidence="6 7" id="KW-0472">Membrane</keyword>